<evidence type="ECO:0000256" key="1">
    <source>
        <dbReference type="ARBA" id="ARBA00022490"/>
    </source>
</evidence>
<accession>A0A142K923</accession>
<protein>
    <submittedName>
        <fullName evidence="4">Exonuclease VII small subunit</fullName>
    </submittedName>
</protein>
<evidence type="ECO:0000313" key="4">
    <source>
        <dbReference type="EMBL" id="AMS02606.1"/>
    </source>
</evidence>
<dbReference type="NCBIfam" id="TIGR01280">
    <property type="entry name" value="xseB"/>
    <property type="match status" value="1"/>
</dbReference>
<name>A0A142K923_9CAUD</name>
<sequence>MTQPIPESYEAAYKELEEITKKQQVGGVALDELAAYVERGRELREYCLSQLRATREQIETKEDTE</sequence>
<evidence type="ECO:0000313" key="5">
    <source>
        <dbReference type="Proteomes" id="UP000201371"/>
    </source>
</evidence>
<organism evidence="4 5">
    <name type="scientific">Gordonia phage Yvonnetastic</name>
    <dbReference type="NCBI Taxonomy" id="1821566"/>
    <lineage>
        <taxon>Viruses</taxon>
        <taxon>Duplodnaviria</taxon>
        <taxon>Heunggongvirae</taxon>
        <taxon>Uroviricota</taxon>
        <taxon>Caudoviricetes</taxon>
        <taxon>Yvonnevirus</taxon>
        <taxon>Yvonnevirus yvonnetastic</taxon>
        <taxon>Gordonia virus Yvonnetastic</taxon>
    </lineage>
</organism>
<dbReference type="InterPro" id="IPR037004">
    <property type="entry name" value="Exonuc_VII_ssu_sf"/>
</dbReference>
<dbReference type="RefSeq" id="YP_009301116.1">
    <property type="nucleotide sequence ID" value="NC_031230.1"/>
</dbReference>
<dbReference type="EMBL" id="KU963248">
    <property type="protein sequence ID" value="AMS02606.1"/>
    <property type="molecule type" value="Genomic_DNA"/>
</dbReference>
<dbReference type="KEGG" id="vg:29125024"/>
<gene>
    <name evidence="4" type="primary">62</name>
    <name evidence="4" type="ORF">SEA_YVONNETASTIC_62</name>
</gene>
<keyword evidence="3" id="KW-0378">Hydrolase</keyword>
<dbReference type="Pfam" id="PF02609">
    <property type="entry name" value="Exonuc_VII_S"/>
    <property type="match status" value="1"/>
</dbReference>
<keyword evidence="4" id="KW-0269">Exonuclease</keyword>
<keyword evidence="1" id="KW-0963">Cytoplasm</keyword>
<evidence type="ECO:0000256" key="2">
    <source>
        <dbReference type="ARBA" id="ARBA00022722"/>
    </source>
</evidence>
<reference evidence="5" key="1">
    <citation type="submission" date="2016-03" db="EMBL/GenBank/DDBJ databases">
        <authorList>
            <person name="Ploux O."/>
        </authorList>
    </citation>
    <scope>NUCLEOTIDE SEQUENCE [LARGE SCALE GENOMIC DNA]</scope>
</reference>
<evidence type="ECO:0000256" key="3">
    <source>
        <dbReference type="ARBA" id="ARBA00022801"/>
    </source>
</evidence>
<dbReference type="Gene3D" id="1.10.287.1040">
    <property type="entry name" value="Exonuclease VII, small subunit"/>
    <property type="match status" value="1"/>
</dbReference>
<proteinExistence type="predicted"/>
<dbReference type="GeneID" id="29125024"/>
<dbReference type="InterPro" id="IPR003761">
    <property type="entry name" value="Exonuc_VII_S"/>
</dbReference>
<dbReference type="SUPFAM" id="SSF116842">
    <property type="entry name" value="XseB-like"/>
    <property type="match status" value="1"/>
</dbReference>
<dbReference type="GO" id="GO:0009318">
    <property type="term" value="C:exodeoxyribonuclease VII complex"/>
    <property type="evidence" value="ECO:0007669"/>
    <property type="project" value="InterPro"/>
</dbReference>
<keyword evidence="2" id="KW-0540">Nuclease</keyword>
<keyword evidence="5" id="KW-1185">Reference proteome</keyword>
<dbReference type="GO" id="GO:0008855">
    <property type="term" value="F:exodeoxyribonuclease VII activity"/>
    <property type="evidence" value="ECO:0007669"/>
    <property type="project" value="InterPro"/>
</dbReference>
<dbReference type="Proteomes" id="UP000201371">
    <property type="component" value="Segment"/>
</dbReference>
<dbReference type="GO" id="GO:0006308">
    <property type="term" value="P:DNA catabolic process"/>
    <property type="evidence" value="ECO:0007669"/>
    <property type="project" value="InterPro"/>
</dbReference>